<name>A0A316W8R1_9BASI</name>
<keyword evidence="4" id="KW-1185">Reference proteome</keyword>
<dbReference type="PANTHER" id="PTHR21068:SF43">
    <property type="entry name" value="SPARTIN"/>
    <property type="match status" value="1"/>
</dbReference>
<dbReference type="STRING" id="1522189.A0A316W8R1"/>
<feature type="compositionally biased region" description="Polar residues" evidence="1">
    <location>
        <begin position="479"/>
        <end position="488"/>
    </location>
</feature>
<evidence type="ECO:0000256" key="1">
    <source>
        <dbReference type="SAM" id="MobiDB-lite"/>
    </source>
</evidence>
<feature type="compositionally biased region" description="Polar residues" evidence="1">
    <location>
        <begin position="1"/>
        <end position="21"/>
    </location>
</feature>
<feature type="region of interest" description="Disordered" evidence="1">
    <location>
        <begin position="261"/>
        <end position="310"/>
    </location>
</feature>
<evidence type="ECO:0000313" key="4">
    <source>
        <dbReference type="Proteomes" id="UP000245783"/>
    </source>
</evidence>
<feature type="compositionally biased region" description="Low complexity" evidence="1">
    <location>
        <begin position="489"/>
        <end position="498"/>
    </location>
</feature>
<dbReference type="EMBL" id="KZ819355">
    <property type="protein sequence ID" value="PWN45468.1"/>
    <property type="molecule type" value="Genomic_DNA"/>
</dbReference>
<dbReference type="AlphaFoldDB" id="A0A316W8R1"/>
<sequence>MSKAAASQSGLAGGTSKSNGQGTRGVCLLELPSVRAEQRFEKEVIPLATGTLQLLVLTLNIDSPYGAPPGSEKSLQDTDIWLVLSIGNDFSLPIPSTQRVFPDRSSASYNFPQPDTGASIRIYLSSHDAASHGLRDAFEDVLAQYCAFASDDRSDAGQIELLDEHGQVMGTLEGSYNFKEDSSLSAVGAEKQPVLVDLEDLSSAANGTGNKKDVDVRPAPREFQDDWLLKGANYISRGIVNGSTFLGGKLQGAASSYVERTAKPSADLPPPHTGAQLSADGTHFESLPGQPVSGLERSGTTASTSGNYTTSGKVPLTFNSHTHAAAKGAHNWTGKVVNVSAATTNAILNKAGALGSSIGKRTGIQSKPGGPPPTGWRGAINRSLIAANMVIDGLEQGAERLITDTGEATGKVIEHRYGSEAKIIGGQAGSIGKGCFAVYKDISGVRRKCLLRVAGGTFKARMDDGREIVMAVEPAGAPGSTSGASTHNPAGGSSSSSAPPLPSKENLHAPPAYSAPARGSYATEKDVKK</sequence>
<gene>
    <name evidence="3" type="ORF">IE81DRAFT_297551</name>
</gene>
<evidence type="ECO:0000259" key="2">
    <source>
        <dbReference type="Pfam" id="PF06911"/>
    </source>
</evidence>
<dbReference type="InterPro" id="IPR045036">
    <property type="entry name" value="Spartin-like"/>
</dbReference>
<evidence type="ECO:0000313" key="3">
    <source>
        <dbReference type="EMBL" id="PWN45468.1"/>
    </source>
</evidence>
<dbReference type="InterPro" id="IPR009686">
    <property type="entry name" value="Senescence/spartin_C"/>
</dbReference>
<feature type="domain" description="Senescence" evidence="2">
    <location>
        <begin position="226"/>
        <end position="452"/>
    </location>
</feature>
<protein>
    <recommendedName>
        <fullName evidence="2">Senescence domain-containing protein</fullName>
    </recommendedName>
</protein>
<organism evidence="3 4">
    <name type="scientific">Ceraceosorus guamensis</name>
    <dbReference type="NCBI Taxonomy" id="1522189"/>
    <lineage>
        <taxon>Eukaryota</taxon>
        <taxon>Fungi</taxon>
        <taxon>Dikarya</taxon>
        <taxon>Basidiomycota</taxon>
        <taxon>Ustilaginomycotina</taxon>
        <taxon>Exobasidiomycetes</taxon>
        <taxon>Ceraceosorales</taxon>
        <taxon>Ceraceosoraceae</taxon>
        <taxon>Ceraceosorus</taxon>
    </lineage>
</organism>
<feature type="region of interest" description="Disordered" evidence="1">
    <location>
        <begin position="1"/>
        <end position="22"/>
    </location>
</feature>
<dbReference type="RefSeq" id="XP_025372628.1">
    <property type="nucleotide sequence ID" value="XM_025512160.1"/>
</dbReference>
<proteinExistence type="predicted"/>
<feature type="region of interest" description="Disordered" evidence="1">
    <location>
        <begin position="475"/>
        <end position="529"/>
    </location>
</feature>
<dbReference type="OrthoDB" id="20821at2759"/>
<dbReference type="GO" id="GO:0005886">
    <property type="term" value="C:plasma membrane"/>
    <property type="evidence" value="ECO:0007669"/>
    <property type="project" value="TreeGrafter"/>
</dbReference>
<dbReference type="GeneID" id="37034030"/>
<dbReference type="Proteomes" id="UP000245783">
    <property type="component" value="Unassembled WGS sequence"/>
</dbReference>
<reference evidence="3 4" key="1">
    <citation type="journal article" date="2018" name="Mol. Biol. Evol.">
        <title>Broad Genomic Sampling Reveals a Smut Pathogenic Ancestry of the Fungal Clade Ustilaginomycotina.</title>
        <authorList>
            <person name="Kijpornyongpan T."/>
            <person name="Mondo S.J."/>
            <person name="Barry K."/>
            <person name="Sandor L."/>
            <person name="Lee J."/>
            <person name="Lipzen A."/>
            <person name="Pangilinan J."/>
            <person name="LaButti K."/>
            <person name="Hainaut M."/>
            <person name="Henrissat B."/>
            <person name="Grigoriev I.V."/>
            <person name="Spatafora J.W."/>
            <person name="Aime M.C."/>
        </authorList>
    </citation>
    <scope>NUCLEOTIDE SEQUENCE [LARGE SCALE GENOMIC DNA]</scope>
    <source>
        <strain evidence="3 4">MCA 4658</strain>
    </source>
</reference>
<dbReference type="InParanoid" id="A0A316W8R1"/>
<feature type="compositionally biased region" description="Polar residues" evidence="1">
    <location>
        <begin position="298"/>
        <end position="310"/>
    </location>
</feature>
<dbReference type="Pfam" id="PF06911">
    <property type="entry name" value="Senescence"/>
    <property type="match status" value="1"/>
</dbReference>
<accession>A0A316W8R1</accession>
<dbReference type="GO" id="GO:0051301">
    <property type="term" value="P:cell division"/>
    <property type="evidence" value="ECO:0007669"/>
    <property type="project" value="TreeGrafter"/>
</dbReference>
<dbReference type="PANTHER" id="PTHR21068">
    <property type="entry name" value="SPARTIN"/>
    <property type="match status" value="1"/>
</dbReference>